<protein>
    <submittedName>
        <fullName evidence="1">Uncharacterized protein</fullName>
    </submittedName>
</protein>
<dbReference type="EMBL" id="CACVBR010000012">
    <property type="protein sequence ID" value="CAA7195557.1"/>
    <property type="molecule type" value="Genomic_DNA"/>
</dbReference>
<organism evidence="1 2">
    <name type="scientific">Chryseobacterium potabilaquae</name>
    <dbReference type="NCBI Taxonomy" id="2675057"/>
    <lineage>
        <taxon>Bacteria</taxon>
        <taxon>Pseudomonadati</taxon>
        <taxon>Bacteroidota</taxon>
        <taxon>Flavobacteriia</taxon>
        <taxon>Flavobacteriales</taxon>
        <taxon>Weeksellaceae</taxon>
        <taxon>Chryseobacterium group</taxon>
        <taxon>Chryseobacterium</taxon>
    </lineage>
</organism>
<dbReference type="RefSeq" id="WP_162032608.1">
    <property type="nucleotide sequence ID" value="NZ_CACVBR010000012.1"/>
</dbReference>
<evidence type="ECO:0000313" key="1">
    <source>
        <dbReference type="EMBL" id="CAA7195557.1"/>
    </source>
</evidence>
<name>A0A6N4X7F5_9FLAO</name>
<proteinExistence type="predicted"/>
<dbReference type="Proteomes" id="UP000445144">
    <property type="component" value="Unassembled WGS sequence"/>
</dbReference>
<accession>A0A6N4X7F5</accession>
<reference evidence="1 2" key="1">
    <citation type="submission" date="2020-01" db="EMBL/GenBank/DDBJ databases">
        <authorList>
            <person name="Rodrigo-Torres L."/>
            <person name="Arahal R. D."/>
            <person name="Lucena T."/>
        </authorList>
    </citation>
    <scope>NUCLEOTIDE SEQUENCE [LARGE SCALE GENOMIC DNA]</scope>
    <source>
        <strain evidence="1 2">CECT 9293</strain>
    </source>
</reference>
<evidence type="ECO:0000313" key="2">
    <source>
        <dbReference type="Proteomes" id="UP000445144"/>
    </source>
</evidence>
<gene>
    <name evidence="1" type="ORF">CHRY9293_01744</name>
</gene>
<sequence length="117" mass="14104">MGTLKKITIVTFCFCMSFAYSQNCIVRIPKTDSIKLEKIENDFYGEYLLLIPAKNKHNKEVLINRYRVTPIERKYNEKEIIYDFKSISERRLKKRCLNHNILFLIDNQLYKNIKTFE</sequence>
<dbReference type="AlphaFoldDB" id="A0A6N4X7F5"/>
<keyword evidence="2" id="KW-1185">Reference proteome</keyword>